<organism evidence="1 2">
    <name type="scientific">Carpinus fangiana</name>
    <dbReference type="NCBI Taxonomy" id="176857"/>
    <lineage>
        <taxon>Eukaryota</taxon>
        <taxon>Viridiplantae</taxon>
        <taxon>Streptophyta</taxon>
        <taxon>Embryophyta</taxon>
        <taxon>Tracheophyta</taxon>
        <taxon>Spermatophyta</taxon>
        <taxon>Magnoliopsida</taxon>
        <taxon>eudicotyledons</taxon>
        <taxon>Gunneridae</taxon>
        <taxon>Pentapetalae</taxon>
        <taxon>rosids</taxon>
        <taxon>fabids</taxon>
        <taxon>Fagales</taxon>
        <taxon>Betulaceae</taxon>
        <taxon>Carpinus</taxon>
    </lineage>
</organism>
<protein>
    <submittedName>
        <fullName evidence="1">Uncharacterized protein</fullName>
    </submittedName>
</protein>
<dbReference type="Proteomes" id="UP000327013">
    <property type="component" value="Chromosome 4"/>
</dbReference>
<proteinExistence type="predicted"/>
<name>A0A660KUW4_9ROSI</name>
<evidence type="ECO:0000313" key="1">
    <source>
        <dbReference type="EMBL" id="KAE8037756.1"/>
    </source>
</evidence>
<gene>
    <name evidence="1" type="ORF">FH972_010320</name>
</gene>
<dbReference type="AlphaFoldDB" id="A0A660KUW4"/>
<accession>A0A660KUW4</accession>
<sequence>MALVVAARVCIEHLLTTMPKHDGACLGLRKRVGLDLALLPLKTLWVLTCCNIHVLSYSRSCCAISITALGQNGVLPCMQDMVKWLEDGWAFMKAWCVAGRPVGLPCGSKHNRGVDKRQPCTAWMLADNSNSNCGSLLAGVDKLHQAVGWSQVSSPLQQQGSPS</sequence>
<dbReference type="EMBL" id="CM017324">
    <property type="protein sequence ID" value="KAE8037756.1"/>
    <property type="molecule type" value="Genomic_DNA"/>
</dbReference>
<reference evidence="1 2" key="1">
    <citation type="submission" date="2019-06" db="EMBL/GenBank/DDBJ databases">
        <title>A chromosomal-level reference genome of Carpinus fangiana (Coryloideae, Betulaceae).</title>
        <authorList>
            <person name="Yang X."/>
            <person name="Wang Z."/>
            <person name="Zhang L."/>
            <person name="Hao G."/>
            <person name="Liu J."/>
            <person name="Yang Y."/>
        </authorList>
    </citation>
    <scope>NUCLEOTIDE SEQUENCE [LARGE SCALE GENOMIC DNA]</scope>
    <source>
        <strain evidence="1">Cfa_2016G</strain>
        <tissue evidence="1">Leaf</tissue>
    </source>
</reference>
<evidence type="ECO:0000313" key="2">
    <source>
        <dbReference type="Proteomes" id="UP000327013"/>
    </source>
</evidence>
<keyword evidence="2" id="KW-1185">Reference proteome</keyword>